<dbReference type="AlphaFoldDB" id="A0AAE3AUX5"/>
<feature type="transmembrane region" description="Helical" evidence="10">
    <location>
        <begin position="101"/>
        <end position="121"/>
    </location>
</feature>
<dbReference type="RefSeq" id="WP_118495638.1">
    <property type="nucleotide sequence ID" value="NZ_JAJEQF010000031.1"/>
</dbReference>
<proteinExistence type="inferred from homology"/>
<keyword evidence="6 8" id="KW-0129">CBS domain</keyword>
<evidence type="ECO:0000313" key="14">
    <source>
        <dbReference type="Proteomes" id="UP001199355"/>
    </source>
</evidence>
<evidence type="ECO:0000256" key="2">
    <source>
        <dbReference type="ARBA" id="ARBA00006337"/>
    </source>
</evidence>
<evidence type="ECO:0000256" key="8">
    <source>
        <dbReference type="PROSITE-ProRule" id="PRU00703"/>
    </source>
</evidence>
<feature type="transmembrane region" description="Helical" evidence="10">
    <location>
        <begin position="56"/>
        <end position="89"/>
    </location>
</feature>
<evidence type="ECO:0000256" key="10">
    <source>
        <dbReference type="SAM" id="Phobius"/>
    </source>
</evidence>
<dbReference type="InterPro" id="IPR005170">
    <property type="entry name" value="Transptr-assoc_dom"/>
</dbReference>
<dbReference type="PROSITE" id="PS51846">
    <property type="entry name" value="CNNM"/>
    <property type="match status" value="1"/>
</dbReference>
<evidence type="ECO:0000259" key="11">
    <source>
        <dbReference type="PROSITE" id="PS51371"/>
    </source>
</evidence>
<evidence type="ECO:0000259" key="12">
    <source>
        <dbReference type="PROSITE" id="PS51846"/>
    </source>
</evidence>
<evidence type="ECO:0000256" key="4">
    <source>
        <dbReference type="ARBA" id="ARBA00022737"/>
    </source>
</evidence>
<dbReference type="Gene3D" id="3.10.580.10">
    <property type="entry name" value="CBS-domain"/>
    <property type="match status" value="1"/>
</dbReference>
<keyword evidence="3 9" id="KW-0812">Transmembrane</keyword>
<dbReference type="InterPro" id="IPR016169">
    <property type="entry name" value="FAD-bd_PCMH_sub2"/>
</dbReference>
<keyword evidence="7 9" id="KW-0472">Membrane</keyword>
<dbReference type="PROSITE" id="PS51371">
    <property type="entry name" value="CBS"/>
    <property type="match status" value="2"/>
</dbReference>
<reference evidence="13 14" key="1">
    <citation type="submission" date="2021-10" db="EMBL/GenBank/DDBJ databases">
        <title>Anaerobic single-cell dispensing facilitates the cultivation of human gut bacteria.</title>
        <authorList>
            <person name="Afrizal A."/>
        </authorList>
    </citation>
    <scope>NUCLEOTIDE SEQUENCE [LARGE SCALE GENOMIC DNA]</scope>
    <source>
        <strain evidence="13 14">CLA-AA-H244</strain>
    </source>
</reference>
<dbReference type="SMART" id="SM00116">
    <property type="entry name" value="CBS"/>
    <property type="match status" value="2"/>
</dbReference>
<feature type="domain" description="CBS" evidence="11">
    <location>
        <begin position="286"/>
        <end position="343"/>
    </location>
</feature>
<dbReference type="EMBL" id="JAJEQF010000031">
    <property type="protein sequence ID" value="MCC2168268.1"/>
    <property type="molecule type" value="Genomic_DNA"/>
</dbReference>
<keyword evidence="4" id="KW-0677">Repeat</keyword>
<dbReference type="SUPFAM" id="SSF56176">
    <property type="entry name" value="FAD-binding/transporter-associated domain-like"/>
    <property type="match status" value="1"/>
</dbReference>
<dbReference type="GO" id="GO:0005886">
    <property type="term" value="C:plasma membrane"/>
    <property type="evidence" value="ECO:0007669"/>
    <property type="project" value="TreeGrafter"/>
</dbReference>
<evidence type="ECO:0000256" key="5">
    <source>
        <dbReference type="ARBA" id="ARBA00022989"/>
    </source>
</evidence>
<dbReference type="CDD" id="cd04590">
    <property type="entry name" value="CBS_pair_CorC_HlyC_assoc"/>
    <property type="match status" value="1"/>
</dbReference>
<evidence type="ECO:0000256" key="6">
    <source>
        <dbReference type="ARBA" id="ARBA00023122"/>
    </source>
</evidence>
<dbReference type="InterPro" id="IPR002550">
    <property type="entry name" value="CNNM"/>
</dbReference>
<keyword evidence="5 9" id="KW-1133">Transmembrane helix</keyword>
<comment type="subcellular location">
    <subcellularLocation>
        <location evidence="1">Membrane</location>
        <topology evidence="1">Multi-pass membrane protein</topology>
    </subcellularLocation>
</comment>
<dbReference type="Pfam" id="PF01595">
    <property type="entry name" value="CNNM"/>
    <property type="match status" value="1"/>
</dbReference>
<dbReference type="PANTHER" id="PTHR22777">
    <property type="entry name" value="HEMOLYSIN-RELATED"/>
    <property type="match status" value="1"/>
</dbReference>
<dbReference type="SMART" id="SM01091">
    <property type="entry name" value="CorC_HlyC"/>
    <property type="match status" value="1"/>
</dbReference>
<evidence type="ECO:0000256" key="3">
    <source>
        <dbReference type="ARBA" id="ARBA00022692"/>
    </source>
</evidence>
<dbReference type="Proteomes" id="UP001199355">
    <property type="component" value="Unassembled WGS sequence"/>
</dbReference>
<dbReference type="Gene3D" id="3.30.465.10">
    <property type="match status" value="1"/>
</dbReference>
<dbReference type="InterPro" id="IPR044751">
    <property type="entry name" value="Ion_transp-like_CBS"/>
</dbReference>
<feature type="domain" description="CNNM transmembrane" evidence="12">
    <location>
        <begin position="1"/>
        <end position="203"/>
    </location>
</feature>
<feature type="domain" description="CBS" evidence="11">
    <location>
        <begin position="222"/>
        <end position="281"/>
    </location>
</feature>
<keyword evidence="14" id="KW-1185">Reference proteome</keyword>
<organism evidence="13 14">
    <name type="scientific">Gallintestinimicrobium propionicum</name>
    <dbReference type="NCBI Taxonomy" id="2981770"/>
    <lineage>
        <taxon>Bacteria</taxon>
        <taxon>Bacillati</taxon>
        <taxon>Bacillota</taxon>
        <taxon>Clostridia</taxon>
        <taxon>Lachnospirales</taxon>
        <taxon>Lachnospiraceae</taxon>
        <taxon>Gallintestinimicrobium</taxon>
    </lineage>
</organism>
<evidence type="ECO:0000256" key="7">
    <source>
        <dbReference type="ARBA" id="ARBA00023136"/>
    </source>
</evidence>
<dbReference type="InterPro" id="IPR036318">
    <property type="entry name" value="FAD-bd_PCMH-like_sf"/>
</dbReference>
<dbReference type="Pfam" id="PF00571">
    <property type="entry name" value="CBS"/>
    <property type="match status" value="2"/>
</dbReference>
<evidence type="ECO:0000313" key="13">
    <source>
        <dbReference type="EMBL" id="MCC2168268.1"/>
    </source>
</evidence>
<comment type="caution">
    <text evidence="13">The sequence shown here is derived from an EMBL/GenBank/DDBJ whole genome shotgun (WGS) entry which is preliminary data.</text>
</comment>
<comment type="similarity">
    <text evidence="2">Belongs to the UPF0053 family.</text>
</comment>
<dbReference type="InterPro" id="IPR000644">
    <property type="entry name" value="CBS_dom"/>
</dbReference>
<dbReference type="PANTHER" id="PTHR22777:SF17">
    <property type="entry name" value="UPF0053 PROTEIN SLL0260"/>
    <property type="match status" value="1"/>
</dbReference>
<dbReference type="FunFam" id="3.10.580.10:FF:000002">
    <property type="entry name" value="Magnesium/cobalt efflux protein CorC"/>
    <property type="match status" value="1"/>
</dbReference>
<evidence type="ECO:0000256" key="1">
    <source>
        <dbReference type="ARBA" id="ARBA00004141"/>
    </source>
</evidence>
<dbReference type="InterPro" id="IPR046342">
    <property type="entry name" value="CBS_dom_sf"/>
</dbReference>
<accession>A0AAE3AUX5</accession>
<dbReference type="GO" id="GO:0050660">
    <property type="term" value="F:flavin adenine dinucleotide binding"/>
    <property type="evidence" value="ECO:0007669"/>
    <property type="project" value="InterPro"/>
</dbReference>
<protein>
    <submittedName>
        <fullName evidence="13">Hemolysin family protein</fullName>
    </submittedName>
</protein>
<feature type="transmembrane region" description="Helical" evidence="10">
    <location>
        <begin position="141"/>
        <end position="159"/>
    </location>
</feature>
<gene>
    <name evidence="13" type="ORF">LKD45_11315</name>
</gene>
<name>A0AAE3AUX5_9FIRM</name>
<dbReference type="SUPFAM" id="SSF54631">
    <property type="entry name" value="CBS-domain pair"/>
    <property type="match status" value="1"/>
</dbReference>
<dbReference type="Pfam" id="PF03471">
    <property type="entry name" value="CorC_HlyC"/>
    <property type="match status" value="1"/>
</dbReference>
<evidence type="ECO:0000256" key="9">
    <source>
        <dbReference type="PROSITE-ProRule" id="PRU01193"/>
    </source>
</evidence>
<sequence length="441" mass="49332">MVKLLLLLIILILVNAFLAASEVSVVSLNKNRLRELAEDGDRKAQRLLKFAEEPNIFLSTIQVGITLAGFLASAAAADGFAGGLMAWLYERLGTSGISLSVCHVLAVVLVTVVLSYFALLFGELVPRRIAMQRPEAAERMTCSVVGVLTVVLHPAVWLLSKSAKLILKLLHFKTESVERSVTEEEIRRLVDLGGEKGTIDHDEQEWIQNVFRFDDISVRDAMTREADMVCFSLDEADEDIISTIRESGLSRYPVYDEDINDIIGILNARDYLLDRKNDSPSGLKELLREPYFVPDTIHADDLFRDMQKGKIHMAIVIDEYGQTAGVITMEDLLEEIVGNIYDEFDSEEPPEIVQLEDNLWRISGGAYVEDIAEALDLDLPEDIDYDTLGGMIFSCLRIIPADGSQFDVQVNGLNIHVEKMEDQRVESALVSKILPEKEEEE</sequence>